<dbReference type="PROSITE" id="PS50005">
    <property type="entry name" value="TPR"/>
    <property type="match status" value="1"/>
</dbReference>
<organism evidence="2 3">
    <name type="scientific">Moraxella nasicaprae</name>
    <dbReference type="NCBI Taxonomy" id="2904122"/>
    <lineage>
        <taxon>Bacteria</taxon>
        <taxon>Pseudomonadati</taxon>
        <taxon>Pseudomonadota</taxon>
        <taxon>Gammaproteobacteria</taxon>
        <taxon>Moraxellales</taxon>
        <taxon>Moraxellaceae</taxon>
        <taxon>Moraxella</taxon>
    </lineage>
</organism>
<dbReference type="InterPro" id="IPR019734">
    <property type="entry name" value="TPR_rpt"/>
</dbReference>
<evidence type="ECO:0000313" key="2">
    <source>
        <dbReference type="EMBL" id="UXZ04107.1"/>
    </source>
</evidence>
<dbReference type="InterPro" id="IPR011990">
    <property type="entry name" value="TPR-like_helical_dom_sf"/>
</dbReference>
<keyword evidence="1" id="KW-0802">TPR repeat</keyword>
<sequence length="449" mass="51793">MFELERQTQQWFDQKNYDAVIDFYKKKQSTEFSDELLKLVAISYYRKNLPDNCLNVLHKISKNFLKEDYLLNEILAHCYLKNGNFDAAYDALSVALNLRPNLIQARHRLLVLSARKGLVITKQEIDHCWNNAIKIGDKNWIRELAYIYYSKGYYTEANRCIDKIVELGGQLDLLDRLAYTAAGQSTRHYEPKQYFKERFVQSTQNSDHLVVILSPDHNFAFKAYQFSTSLDLLYIADETYSWYCFLANELSEFLIEKISKFGYKKVTLLGGSKAASGTLVLYQYLIKKIKIPVNCIAFSPQIDLYPYNNNLIIPTYLTLSTYFAVHPAAYFMMNKVLQPKHIQVRAGDSVKIFYGKGFEMDKVEAQKIPQSSGVEVIGLDFSGHSTSIPYTIPEGRTYEQLKTFYAKLSDLDDKDFQALGGGQTVNLIDEIWALYQDPEVDLNKLIEKS</sequence>
<keyword evidence="3" id="KW-1185">Reference proteome</keyword>
<reference evidence="2" key="1">
    <citation type="submission" date="2021-12" db="EMBL/GenBank/DDBJ databases">
        <title>taxonomy of Moraxella sp. ZY201224.</title>
        <authorList>
            <person name="Li F."/>
        </authorList>
    </citation>
    <scope>NUCLEOTIDE SEQUENCE</scope>
    <source>
        <strain evidence="2">ZY201224</strain>
    </source>
</reference>
<dbReference type="Gene3D" id="1.25.40.10">
    <property type="entry name" value="Tetratricopeptide repeat domain"/>
    <property type="match status" value="1"/>
</dbReference>
<evidence type="ECO:0000256" key="1">
    <source>
        <dbReference type="PROSITE-ProRule" id="PRU00339"/>
    </source>
</evidence>
<gene>
    <name evidence="2" type="ORF">LU297_05660</name>
</gene>
<dbReference type="Proteomes" id="UP001063782">
    <property type="component" value="Chromosome"/>
</dbReference>
<dbReference type="SUPFAM" id="SSF48452">
    <property type="entry name" value="TPR-like"/>
    <property type="match status" value="1"/>
</dbReference>
<accession>A0ABY6F1Z8</accession>
<dbReference type="RefSeq" id="WP_263075588.1">
    <property type="nucleotide sequence ID" value="NZ_CP089977.1"/>
</dbReference>
<dbReference type="EMBL" id="CP089977">
    <property type="protein sequence ID" value="UXZ04107.1"/>
    <property type="molecule type" value="Genomic_DNA"/>
</dbReference>
<evidence type="ECO:0008006" key="4">
    <source>
        <dbReference type="Google" id="ProtNLM"/>
    </source>
</evidence>
<name>A0ABY6F1Z8_9GAMM</name>
<protein>
    <recommendedName>
        <fullName evidence="4">Tetratricopeptide repeat protein</fullName>
    </recommendedName>
</protein>
<proteinExistence type="predicted"/>
<evidence type="ECO:0000313" key="3">
    <source>
        <dbReference type="Proteomes" id="UP001063782"/>
    </source>
</evidence>
<feature type="repeat" description="TPR" evidence="1">
    <location>
        <begin position="69"/>
        <end position="102"/>
    </location>
</feature>